<evidence type="ECO:0000259" key="2">
    <source>
        <dbReference type="Pfam" id="PF04326"/>
    </source>
</evidence>
<dbReference type="EMBL" id="FNAU01000008">
    <property type="protein sequence ID" value="SDE40828.1"/>
    <property type="molecule type" value="Genomic_DNA"/>
</dbReference>
<protein>
    <submittedName>
        <fullName evidence="3">ATP-dependent DNA helicase RecG</fullName>
    </submittedName>
</protein>
<feature type="domain" description="Schlafen AlbA-2" evidence="2">
    <location>
        <begin position="28"/>
        <end position="142"/>
    </location>
</feature>
<dbReference type="InterPro" id="IPR038461">
    <property type="entry name" value="Schlafen_AlbA_2_dom_sf"/>
</dbReference>
<dbReference type="AlphaFoldDB" id="A0A1G7CNB3"/>
<keyword evidence="4" id="KW-1185">Reference proteome</keyword>
<dbReference type="Gene3D" id="3.30.565.60">
    <property type="match status" value="1"/>
</dbReference>
<dbReference type="GO" id="GO:0004386">
    <property type="term" value="F:helicase activity"/>
    <property type="evidence" value="ECO:0007669"/>
    <property type="project" value="UniProtKB-KW"/>
</dbReference>
<accession>A0A1G7CNB3</accession>
<dbReference type="PANTHER" id="PTHR30595">
    <property type="entry name" value="GLPR-RELATED TRANSCRIPTIONAL REPRESSOR"/>
    <property type="match status" value="1"/>
</dbReference>
<evidence type="ECO:0000256" key="1">
    <source>
        <dbReference type="SAM" id="MobiDB-lite"/>
    </source>
</evidence>
<keyword evidence="3" id="KW-0067">ATP-binding</keyword>
<dbReference type="Gene3D" id="1.10.10.10">
    <property type="entry name" value="Winged helix-like DNA-binding domain superfamily/Winged helix DNA-binding domain"/>
    <property type="match status" value="1"/>
</dbReference>
<organism evidence="3 4">
    <name type="scientific">Actinobaculum suis</name>
    <dbReference type="NCBI Taxonomy" id="1657"/>
    <lineage>
        <taxon>Bacteria</taxon>
        <taxon>Bacillati</taxon>
        <taxon>Actinomycetota</taxon>
        <taxon>Actinomycetes</taxon>
        <taxon>Actinomycetales</taxon>
        <taxon>Actinomycetaceae</taxon>
        <taxon>Actinobaculum</taxon>
    </lineage>
</organism>
<reference evidence="4" key="1">
    <citation type="submission" date="2016-10" db="EMBL/GenBank/DDBJ databases">
        <authorList>
            <person name="Varghese N."/>
        </authorList>
    </citation>
    <scope>NUCLEOTIDE SEQUENCE [LARGE SCALE GENOMIC DNA]</scope>
    <source>
        <strain evidence="4">DSM 20639</strain>
    </source>
</reference>
<dbReference type="Pfam" id="PF04326">
    <property type="entry name" value="SLFN_AlbA_2"/>
    <property type="match status" value="1"/>
</dbReference>
<dbReference type="SUPFAM" id="SSF46785">
    <property type="entry name" value="Winged helix' DNA-binding domain"/>
    <property type="match status" value="1"/>
</dbReference>
<keyword evidence="3" id="KW-0347">Helicase</keyword>
<keyword evidence="3" id="KW-0378">Hydrolase</keyword>
<name>A0A1G7CNB3_9ACTO</name>
<keyword evidence="3" id="KW-0547">Nucleotide-binding</keyword>
<dbReference type="InterPro" id="IPR038475">
    <property type="entry name" value="RecG_C_sf"/>
</dbReference>
<dbReference type="PANTHER" id="PTHR30595:SF6">
    <property type="entry name" value="SCHLAFEN ALBA-2 DOMAIN-CONTAINING PROTEIN"/>
    <property type="match status" value="1"/>
</dbReference>
<dbReference type="InterPro" id="IPR036388">
    <property type="entry name" value="WH-like_DNA-bd_sf"/>
</dbReference>
<gene>
    <name evidence="3" type="ORF">SAMN05421878_10843</name>
</gene>
<proteinExistence type="predicted"/>
<dbReference type="Gene3D" id="3.30.950.30">
    <property type="entry name" value="Schlafen, AAA domain"/>
    <property type="match status" value="1"/>
</dbReference>
<evidence type="ECO:0000313" key="4">
    <source>
        <dbReference type="Proteomes" id="UP000182744"/>
    </source>
</evidence>
<dbReference type="InterPro" id="IPR007421">
    <property type="entry name" value="Schlafen_AlbA_2_dom"/>
</dbReference>
<evidence type="ECO:0000313" key="3">
    <source>
        <dbReference type="EMBL" id="SDE40828.1"/>
    </source>
</evidence>
<sequence length="483" mass="53357">MLGKMGDEILGRPLEDVVKEIRDIATDTQRIEVKSSVGKDILPTLSAFSNSGGGILIIGLSEREGFTVAKGFDASAAQNALVSRCNQMTPRVHPEIRIEPFEGSSVIVASVPEISAHEKPCYVTERGRYGGSFRRSGEGDQKLLQYEVDRLLEEQRPPRWDEDPVEEAELADLDSHVLNAFLESQRAIRPRTFADGQETALTRLKVLKDGKPTLAALLAMGEYPQEFFPRLTATFALFPGTSKGDIGTGSRMLDSKSFAGPIHEIVENVVSAVRVNMREGGFIGEVYREELPDYPLVAVREAIVNALMHRDYSPQARGTQVQVNMFVDRLEIMSPGGLYGGVTLESLGTAGQSSTRNERLATFLESPALPGGALAENRGTGIQVIQTALERALMPPAEMYNDLTQFTIIFRKRRVAPTERYATAYDKVKAQLESQESASTTELMEKTKLSRTSIQRAINRLIEDGIAEPTEPPRSPRQRYRAR</sequence>
<dbReference type="RefSeq" id="WP_231583096.1">
    <property type="nucleotide sequence ID" value="NZ_LFUS01000021.1"/>
</dbReference>
<dbReference type="InterPro" id="IPR036390">
    <property type="entry name" value="WH_DNA-bd_sf"/>
</dbReference>
<dbReference type="Proteomes" id="UP000182744">
    <property type="component" value="Unassembled WGS sequence"/>
</dbReference>
<dbReference type="Pfam" id="PF13749">
    <property type="entry name" value="HATPase_c_4"/>
    <property type="match status" value="1"/>
</dbReference>
<feature type="region of interest" description="Disordered" evidence="1">
    <location>
        <begin position="463"/>
        <end position="483"/>
    </location>
</feature>
<dbReference type="Pfam" id="PF13412">
    <property type="entry name" value="HTH_24"/>
    <property type="match status" value="1"/>
</dbReference>